<dbReference type="Proteomes" id="UP000053097">
    <property type="component" value="Unassembled WGS sequence"/>
</dbReference>
<keyword evidence="2" id="KW-0407">Ion channel</keyword>
<name>A0A026WF42_OOCBI</name>
<keyword evidence="1" id="KW-0472">Membrane</keyword>
<dbReference type="Pfam" id="PF03530">
    <property type="entry name" value="SK_channel"/>
    <property type="match status" value="1"/>
</dbReference>
<accession>A0A026WF42</accession>
<keyword evidence="2" id="KW-0813">Transport</keyword>
<sequence>AKRGFAQPASPSSSFFRKAARYCDPRFTASFYSTALKTLISVSTVILLGLIFAYHALEVQVCITRVTERGIWRERMFK</sequence>
<dbReference type="InterPro" id="IPR015449">
    <property type="entry name" value="K_chnl_Ca-activ_SK"/>
</dbReference>
<protein>
    <submittedName>
        <fullName evidence="2">Small conductance calcium-activated potassium channel protein</fullName>
    </submittedName>
</protein>
<dbReference type="GO" id="GO:0016020">
    <property type="term" value="C:membrane"/>
    <property type="evidence" value="ECO:0007669"/>
    <property type="project" value="InterPro"/>
</dbReference>
<evidence type="ECO:0000313" key="3">
    <source>
        <dbReference type="Proteomes" id="UP000053097"/>
    </source>
</evidence>
<evidence type="ECO:0000256" key="1">
    <source>
        <dbReference type="SAM" id="Phobius"/>
    </source>
</evidence>
<gene>
    <name evidence="2" type="ORF">X777_05025</name>
</gene>
<evidence type="ECO:0000313" key="2">
    <source>
        <dbReference type="EMBL" id="EZA54740.1"/>
    </source>
</evidence>
<proteinExistence type="predicted"/>
<dbReference type="EMBL" id="KK107238">
    <property type="protein sequence ID" value="EZA54740.1"/>
    <property type="molecule type" value="Genomic_DNA"/>
</dbReference>
<reference evidence="2 3" key="1">
    <citation type="journal article" date="2014" name="Curr. Biol.">
        <title>The genome of the clonal raider ant Cerapachys biroi.</title>
        <authorList>
            <person name="Oxley P.R."/>
            <person name="Ji L."/>
            <person name="Fetter-Pruneda I."/>
            <person name="McKenzie S.K."/>
            <person name="Li C."/>
            <person name="Hu H."/>
            <person name="Zhang G."/>
            <person name="Kronauer D.J."/>
        </authorList>
    </citation>
    <scope>NUCLEOTIDE SEQUENCE [LARGE SCALE GENOMIC DNA]</scope>
</reference>
<organism evidence="2 3">
    <name type="scientific">Ooceraea biroi</name>
    <name type="common">Clonal raider ant</name>
    <name type="synonym">Cerapachys biroi</name>
    <dbReference type="NCBI Taxonomy" id="2015173"/>
    <lineage>
        <taxon>Eukaryota</taxon>
        <taxon>Metazoa</taxon>
        <taxon>Ecdysozoa</taxon>
        <taxon>Arthropoda</taxon>
        <taxon>Hexapoda</taxon>
        <taxon>Insecta</taxon>
        <taxon>Pterygota</taxon>
        <taxon>Neoptera</taxon>
        <taxon>Endopterygota</taxon>
        <taxon>Hymenoptera</taxon>
        <taxon>Apocrita</taxon>
        <taxon>Aculeata</taxon>
        <taxon>Formicoidea</taxon>
        <taxon>Formicidae</taxon>
        <taxon>Dorylinae</taxon>
        <taxon>Ooceraea</taxon>
    </lineage>
</organism>
<feature type="transmembrane region" description="Helical" evidence="1">
    <location>
        <begin position="35"/>
        <end position="57"/>
    </location>
</feature>
<keyword evidence="2" id="KW-0406">Ion transport</keyword>
<dbReference type="AlphaFoldDB" id="A0A026WF42"/>
<keyword evidence="1" id="KW-0812">Transmembrane</keyword>
<keyword evidence="1" id="KW-1133">Transmembrane helix</keyword>
<keyword evidence="3" id="KW-1185">Reference proteome</keyword>
<dbReference type="GO" id="GO:0016286">
    <property type="term" value="F:small conductance calcium-activated potassium channel activity"/>
    <property type="evidence" value="ECO:0007669"/>
    <property type="project" value="InterPro"/>
</dbReference>
<feature type="non-terminal residue" evidence="2">
    <location>
        <position position="1"/>
    </location>
</feature>